<dbReference type="GeneID" id="27686944"/>
<reference evidence="3 4" key="1">
    <citation type="submission" date="2009-08" db="EMBL/GenBank/DDBJ databases">
        <title>The Genome Sequence of Spizellomyces punctatus strain DAOM BR117.</title>
        <authorList>
            <consortium name="The Broad Institute Genome Sequencing Platform"/>
            <person name="Russ C."/>
            <person name="Cuomo C."/>
            <person name="Shea T."/>
            <person name="Young S.K."/>
            <person name="Zeng Q."/>
            <person name="Koehrsen M."/>
            <person name="Haas B."/>
            <person name="Borodovsky M."/>
            <person name="Guigo R."/>
            <person name="Alvarado L."/>
            <person name="Berlin A."/>
            <person name="Bochicchio J."/>
            <person name="Borenstein D."/>
            <person name="Chapman S."/>
            <person name="Chen Z."/>
            <person name="Engels R."/>
            <person name="Freedman E."/>
            <person name="Gellesch M."/>
            <person name="Goldberg J."/>
            <person name="Griggs A."/>
            <person name="Gujja S."/>
            <person name="Heiman D."/>
            <person name="Hepburn T."/>
            <person name="Howarth C."/>
            <person name="Jen D."/>
            <person name="Larson L."/>
            <person name="Lewis B."/>
            <person name="Mehta T."/>
            <person name="Park D."/>
            <person name="Pearson M."/>
            <person name="Roberts A."/>
            <person name="Saif S."/>
            <person name="Shenoy N."/>
            <person name="Sisk P."/>
            <person name="Stolte C."/>
            <person name="Sykes S."/>
            <person name="Thomson T."/>
            <person name="Walk T."/>
            <person name="White J."/>
            <person name="Yandava C."/>
            <person name="Burger G."/>
            <person name="Gray M.W."/>
            <person name="Holland P.W.H."/>
            <person name="King N."/>
            <person name="Lang F.B.F."/>
            <person name="Roger A.J."/>
            <person name="Ruiz-Trillo I."/>
            <person name="Lander E."/>
            <person name="Nusbaum C."/>
        </authorList>
    </citation>
    <scope>NUCLEOTIDE SEQUENCE [LARGE SCALE GENOMIC DNA]</scope>
    <source>
        <strain evidence="3 4">DAOM BR117</strain>
    </source>
</reference>
<accession>A0A0L0HL67</accession>
<evidence type="ECO:0000259" key="2">
    <source>
        <dbReference type="Pfam" id="PF00582"/>
    </source>
</evidence>
<dbReference type="VEuPathDB" id="FungiDB:SPPG_03425"/>
<evidence type="ECO:0000313" key="3">
    <source>
        <dbReference type="EMBL" id="KND01630.1"/>
    </source>
</evidence>
<feature type="domain" description="UspA" evidence="2">
    <location>
        <begin position="188"/>
        <end position="307"/>
    </location>
</feature>
<feature type="region of interest" description="Disordered" evidence="1">
    <location>
        <begin position="1"/>
        <end position="106"/>
    </location>
</feature>
<dbReference type="PANTHER" id="PTHR31964:SF113">
    <property type="entry name" value="USPA DOMAIN-CONTAINING PROTEIN"/>
    <property type="match status" value="1"/>
</dbReference>
<dbReference type="AlphaFoldDB" id="A0A0L0HL67"/>
<evidence type="ECO:0000313" key="4">
    <source>
        <dbReference type="Proteomes" id="UP000053201"/>
    </source>
</evidence>
<sequence>MPDTVMPTTTTTTTTTNTSSSQRKRPSMNSRACSYQDTCRYRSSLSSSSSREDLPSKLRPSTPGASVRGPPPTTPGSRPSPFFPGFWVKDPATSATTTTTTTSIWAESSPSLTGKFVFETDSTSTPSDSSHTQHFAFTVHANRNLSAHSRPGTPIDEAGIPIPITPAQSAERDKQEEQQLENVPPTHRKLMVAVDAADQEGLRTLDWACKEMVQPGDTLVVVRVVKEQKGFKGGYAAASEMMKSIESRAHEEADRITCHALRALGQQSKKCIDLYVKYRTGDPRSQIRELVGTEHPDVLIVGNNRKRVSNTFFHGGEQSFLPEGSNVPVVSSRGV</sequence>
<evidence type="ECO:0000256" key="1">
    <source>
        <dbReference type="SAM" id="MobiDB-lite"/>
    </source>
</evidence>
<keyword evidence="4" id="KW-1185">Reference proteome</keyword>
<feature type="compositionally biased region" description="Polar residues" evidence="1">
    <location>
        <begin position="27"/>
        <end position="37"/>
    </location>
</feature>
<dbReference type="PANTHER" id="PTHR31964">
    <property type="entry name" value="ADENINE NUCLEOTIDE ALPHA HYDROLASES-LIKE SUPERFAMILY PROTEIN"/>
    <property type="match status" value="1"/>
</dbReference>
<dbReference type="EMBL" id="KQ257454">
    <property type="protein sequence ID" value="KND01630.1"/>
    <property type="molecule type" value="Genomic_DNA"/>
</dbReference>
<name>A0A0L0HL67_SPIPD</name>
<gene>
    <name evidence="3" type="ORF">SPPG_03425</name>
</gene>
<protein>
    <recommendedName>
        <fullName evidence="2">UspA domain-containing protein</fullName>
    </recommendedName>
</protein>
<dbReference type="Pfam" id="PF00582">
    <property type="entry name" value="Usp"/>
    <property type="match status" value="1"/>
</dbReference>
<dbReference type="Gene3D" id="3.40.50.620">
    <property type="entry name" value="HUPs"/>
    <property type="match status" value="1"/>
</dbReference>
<dbReference type="OrthoDB" id="2123959at2759"/>
<dbReference type="RefSeq" id="XP_016609669.1">
    <property type="nucleotide sequence ID" value="XM_016751693.1"/>
</dbReference>
<dbReference type="InParanoid" id="A0A0L0HL67"/>
<dbReference type="InterPro" id="IPR014729">
    <property type="entry name" value="Rossmann-like_a/b/a_fold"/>
</dbReference>
<organism evidence="3 4">
    <name type="scientific">Spizellomyces punctatus (strain DAOM BR117)</name>
    <dbReference type="NCBI Taxonomy" id="645134"/>
    <lineage>
        <taxon>Eukaryota</taxon>
        <taxon>Fungi</taxon>
        <taxon>Fungi incertae sedis</taxon>
        <taxon>Chytridiomycota</taxon>
        <taxon>Chytridiomycota incertae sedis</taxon>
        <taxon>Chytridiomycetes</taxon>
        <taxon>Spizellomycetales</taxon>
        <taxon>Spizellomycetaceae</taxon>
        <taxon>Spizellomyces</taxon>
    </lineage>
</organism>
<feature type="compositionally biased region" description="Low complexity" evidence="1">
    <location>
        <begin position="8"/>
        <end position="21"/>
    </location>
</feature>
<proteinExistence type="predicted"/>
<dbReference type="SUPFAM" id="SSF52402">
    <property type="entry name" value="Adenine nucleotide alpha hydrolases-like"/>
    <property type="match status" value="1"/>
</dbReference>
<dbReference type="InterPro" id="IPR006016">
    <property type="entry name" value="UspA"/>
</dbReference>
<dbReference type="Proteomes" id="UP000053201">
    <property type="component" value="Unassembled WGS sequence"/>
</dbReference>
<feature type="compositionally biased region" description="Low complexity" evidence="1">
    <location>
        <begin position="75"/>
        <end position="103"/>
    </location>
</feature>